<dbReference type="Pfam" id="PF00196">
    <property type="entry name" value="GerE"/>
    <property type="match status" value="1"/>
</dbReference>
<sequence length="284" mass="32473">MSVEAWTGPALPHPLQQEQRCVPATMISFWNAPPGSPSADLRPFVELACALGGEGFPAALLETLGHWVAARHFNVLRIGAPRPELLLAGTRHRDAQLVWRCWQAYSRYYHSHDPLFLRMQRQRRGPVPLLGHLLAEDIEFDAYREAIYRDNGLSERLSSLHWDEEGRPLLFNLYRHREDGYFSEREIAAFEQWVPALLQLLRGHLALRRGRSATDEWRLALLHRATDLTPQELAVCLHLLRGLSHAGIAAELGLKESTVKTYRNRAFARLDIHFRSQLFALVQG</sequence>
<evidence type="ECO:0000256" key="1">
    <source>
        <dbReference type="ARBA" id="ARBA00023015"/>
    </source>
</evidence>
<name>A0A0H2ZG33_PSEAB</name>
<dbReference type="EMBL" id="CP000438">
    <property type="protein sequence ID" value="ABJ13365.1"/>
    <property type="molecule type" value="Genomic_DNA"/>
</dbReference>
<dbReference type="PRINTS" id="PR00038">
    <property type="entry name" value="HTHLUXR"/>
</dbReference>
<evidence type="ECO:0000259" key="4">
    <source>
        <dbReference type="PROSITE" id="PS50043"/>
    </source>
</evidence>
<dbReference type="PROSITE" id="PS50043">
    <property type="entry name" value="HTH_LUXR_2"/>
    <property type="match status" value="1"/>
</dbReference>
<dbReference type="AlphaFoldDB" id="A0A0H2ZG33"/>
<dbReference type="GO" id="GO:0003677">
    <property type="term" value="F:DNA binding"/>
    <property type="evidence" value="ECO:0007669"/>
    <property type="project" value="UniProtKB-KW"/>
</dbReference>
<dbReference type="KEGG" id="pau:PA14_10980"/>
<dbReference type="SUPFAM" id="SSF46894">
    <property type="entry name" value="C-terminal effector domain of the bipartite response regulators"/>
    <property type="match status" value="1"/>
</dbReference>
<evidence type="ECO:0000313" key="5">
    <source>
        <dbReference type="EMBL" id="ABJ13365.1"/>
    </source>
</evidence>
<dbReference type="Gene3D" id="1.10.10.10">
    <property type="entry name" value="Winged helix-like DNA-binding domain superfamily/Winged helix DNA-binding domain"/>
    <property type="match status" value="1"/>
</dbReference>
<protein>
    <recommendedName>
        <fullName evidence="4">HTH luxR-type domain-containing protein</fullName>
    </recommendedName>
</protein>
<evidence type="ECO:0000256" key="3">
    <source>
        <dbReference type="ARBA" id="ARBA00023163"/>
    </source>
</evidence>
<dbReference type="BioCyc" id="PAER208963:G1G74-910-MONOMER"/>
<proteinExistence type="predicted"/>
<accession>A0A0H2ZG33</accession>
<keyword evidence="3" id="KW-0804">Transcription</keyword>
<dbReference type="InterPro" id="IPR036388">
    <property type="entry name" value="WH-like_DNA-bd_sf"/>
</dbReference>
<evidence type="ECO:0000256" key="2">
    <source>
        <dbReference type="ARBA" id="ARBA00023125"/>
    </source>
</evidence>
<evidence type="ECO:0000313" key="6">
    <source>
        <dbReference type="Proteomes" id="UP000000653"/>
    </source>
</evidence>
<reference evidence="5 6" key="1">
    <citation type="journal article" date="2006" name="Genome Biol.">
        <title>Genomic analysis reveals that Pseudomonas aeruginosa virulence is combinatorial.</title>
        <authorList>
            <person name="Lee D.G."/>
            <person name="Urbach J.M."/>
            <person name="Wu G."/>
            <person name="Liberati N.T."/>
            <person name="Feinbaum R.L."/>
            <person name="Miyata S."/>
            <person name="Diggins L.T."/>
            <person name="He J."/>
            <person name="Saucier M."/>
            <person name="Deziel E."/>
            <person name="Friedman L."/>
            <person name="Li L."/>
            <person name="Grills G."/>
            <person name="Montgomery K."/>
            <person name="Kucherlapati R."/>
            <person name="Rahme L.G."/>
            <person name="Ausubel F.M."/>
        </authorList>
    </citation>
    <scope>NUCLEOTIDE SEQUENCE [LARGE SCALE GENOMIC DNA]</scope>
    <source>
        <strain evidence="5 6">UCBPP-PA14</strain>
    </source>
</reference>
<dbReference type="CDD" id="cd06170">
    <property type="entry name" value="LuxR_C_like"/>
    <property type="match status" value="1"/>
</dbReference>
<keyword evidence="1" id="KW-0805">Transcription regulation</keyword>
<gene>
    <name evidence="5" type="ordered locus">PA14_10980</name>
</gene>
<dbReference type="PANTHER" id="PTHR44688:SF16">
    <property type="entry name" value="DNA-BINDING TRANSCRIPTIONAL ACTIVATOR DEVR_DOSR"/>
    <property type="match status" value="1"/>
</dbReference>
<dbReference type="Proteomes" id="UP000000653">
    <property type="component" value="Chromosome"/>
</dbReference>
<dbReference type="InterPro" id="IPR016032">
    <property type="entry name" value="Sig_transdc_resp-reg_C-effctor"/>
</dbReference>
<feature type="domain" description="HTH luxR-type" evidence="4">
    <location>
        <begin position="221"/>
        <end position="284"/>
    </location>
</feature>
<dbReference type="PANTHER" id="PTHR44688">
    <property type="entry name" value="DNA-BINDING TRANSCRIPTIONAL ACTIVATOR DEVR_DOSR"/>
    <property type="match status" value="1"/>
</dbReference>
<dbReference type="InterPro" id="IPR000792">
    <property type="entry name" value="Tscrpt_reg_LuxR_C"/>
</dbReference>
<dbReference type="SMART" id="SM00421">
    <property type="entry name" value="HTH_LUXR"/>
    <property type="match status" value="1"/>
</dbReference>
<dbReference type="HOGENOM" id="CLU_077414_0_0_6"/>
<keyword evidence="2" id="KW-0238">DNA-binding</keyword>
<dbReference type="GO" id="GO:0006355">
    <property type="term" value="P:regulation of DNA-templated transcription"/>
    <property type="evidence" value="ECO:0007669"/>
    <property type="project" value="InterPro"/>
</dbReference>
<organism evidence="5 6">
    <name type="scientific">Pseudomonas aeruginosa (strain UCBPP-PA14)</name>
    <dbReference type="NCBI Taxonomy" id="208963"/>
    <lineage>
        <taxon>Bacteria</taxon>
        <taxon>Pseudomonadati</taxon>
        <taxon>Pseudomonadota</taxon>
        <taxon>Gammaproteobacteria</taxon>
        <taxon>Pseudomonadales</taxon>
        <taxon>Pseudomonadaceae</taxon>
        <taxon>Pseudomonas</taxon>
    </lineage>
</organism>